<feature type="transmembrane region" description="Helical" evidence="1">
    <location>
        <begin position="12"/>
        <end position="32"/>
    </location>
</feature>
<protein>
    <recommendedName>
        <fullName evidence="4">Transmembrane protein</fullName>
    </recommendedName>
</protein>
<accession>A0ABU9AW47</accession>
<dbReference type="Proteomes" id="UP001371305">
    <property type="component" value="Unassembled WGS sequence"/>
</dbReference>
<evidence type="ECO:0000256" key="1">
    <source>
        <dbReference type="SAM" id="Phobius"/>
    </source>
</evidence>
<gene>
    <name evidence="2" type="ORF">WKV53_13975</name>
</gene>
<dbReference type="EMBL" id="JBBUKT010000005">
    <property type="protein sequence ID" value="MEK7951620.1"/>
    <property type="molecule type" value="Genomic_DNA"/>
</dbReference>
<feature type="transmembrane region" description="Helical" evidence="1">
    <location>
        <begin position="112"/>
        <end position="131"/>
    </location>
</feature>
<evidence type="ECO:0008006" key="4">
    <source>
        <dbReference type="Google" id="ProtNLM"/>
    </source>
</evidence>
<comment type="caution">
    <text evidence="2">The sequence shown here is derived from an EMBL/GenBank/DDBJ whole genome shotgun (WGS) entry which is preliminary data.</text>
</comment>
<proteinExistence type="predicted"/>
<keyword evidence="1" id="KW-1133">Transmembrane helix</keyword>
<dbReference type="RefSeq" id="WP_341405259.1">
    <property type="nucleotide sequence ID" value="NZ_JBBUKT010000005.1"/>
</dbReference>
<evidence type="ECO:0000313" key="3">
    <source>
        <dbReference type="Proteomes" id="UP001371305"/>
    </source>
</evidence>
<name>A0ABU9AW47_9BACT</name>
<sequence>MPPRPILRSKTFWFGIFILISLCGTWLSSAGWNRQIAWTGSKFDIAANTTTGALSLHITSDSTGHGLSNSFFPPGLRTSKDPQEDHPPLLQPPFKFQSADKHGPWREWTLTLAWWFLILIFLISWSFLLIWRSRRMKHLGTSIHPPSETPTKKES</sequence>
<keyword evidence="3" id="KW-1185">Reference proteome</keyword>
<keyword evidence="1" id="KW-0812">Transmembrane</keyword>
<evidence type="ECO:0000313" key="2">
    <source>
        <dbReference type="EMBL" id="MEK7951620.1"/>
    </source>
</evidence>
<reference evidence="2 3" key="1">
    <citation type="submission" date="2024-04" db="EMBL/GenBank/DDBJ databases">
        <title>Luteolibacter sp. isolated from soil.</title>
        <authorList>
            <person name="An J."/>
        </authorList>
    </citation>
    <scope>NUCLEOTIDE SEQUENCE [LARGE SCALE GENOMIC DNA]</scope>
    <source>
        <strain evidence="2 3">Y139</strain>
    </source>
</reference>
<organism evidence="2 3">
    <name type="scientific">Luteolibacter soli</name>
    <dbReference type="NCBI Taxonomy" id="3135280"/>
    <lineage>
        <taxon>Bacteria</taxon>
        <taxon>Pseudomonadati</taxon>
        <taxon>Verrucomicrobiota</taxon>
        <taxon>Verrucomicrobiia</taxon>
        <taxon>Verrucomicrobiales</taxon>
        <taxon>Verrucomicrobiaceae</taxon>
        <taxon>Luteolibacter</taxon>
    </lineage>
</organism>
<keyword evidence="1" id="KW-0472">Membrane</keyword>